<dbReference type="AlphaFoldDB" id="A0A979FHF2"/>
<dbReference type="KEGG" id="hazt:125177641"/>
<proteinExistence type="predicted"/>
<protein>
    <submittedName>
        <fullName evidence="2">Uncharacterized protein LOC125177641</fullName>
    </submittedName>
</protein>
<keyword evidence="1" id="KW-1185">Reference proteome</keyword>
<reference evidence="2" key="1">
    <citation type="submission" date="2025-08" db="UniProtKB">
        <authorList>
            <consortium name="RefSeq"/>
        </authorList>
    </citation>
    <scope>IDENTIFICATION</scope>
    <source>
        <tissue evidence="2">Whole organism</tissue>
    </source>
</reference>
<dbReference type="RefSeq" id="XP_047735744.1">
    <property type="nucleotide sequence ID" value="XM_047879788.1"/>
</dbReference>
<name>A0A979FHF2_HYAAZ</name>
<accession>A0A979FHF2</accession>
<dbReference type="GeneID" id="125177641"/>
<evidence type="ECO:0000313" key="1">
    <source>
        <dbReference type="Proteomes" id="UP000694843"/>
    </source>
</evidence>
<dbReference type="Proteomes" id="UP000694843">
    <property type="component" value="Unplaced"/>
</dbReference>
<organism evidence="1 2">
    <name type="scientific">Hyalella azteca</name>
    <name type="common">Amphipod</name>
    <dbReference type="NCBI Taxonomy" id="294128"/>
    <lineage>
        <taxon>Eukaryota</taxon>
        <taxon>Metazoa</taxon>
        <taxon>Ecdysozoa</taxon>
        <taxon>Arthropoda</taxon>
        <taxon>Crustacea</taxon>
        <taxon>Multicrustacea</taxon>
        <taxon>Malacostraca</taxon>
        <taxon>Eumalacostraca</taxon>
        <taxon>Peracarida</taxon>
        <taxon>Amphipoda</taxon>
        <taxon>Senticaudata</taxon>
        <taxon>Talitrida</taxon>
        <taxon>Talitroidea</taxon>
        <taxon>Hyalellidae</taxon>
        <taxon>Hyalella</taxon>
    </lineage>
</organism>
<evidence type="ECO:0000313" key="2">
    <source>
        <dbReference type="RefSeq" id="XP_047735744.1"/>
    </source>
</evidence>
<sequence>MEKKVFMETTDYLRSKIKSFQGHIRTEAGIAALASAAAASASIHIRVEAPLNLSALHGKYAELHVCTPVLDTAVAAAPLLALPSPVLQVLSPGAGTWEAVARTVLTYAPRCKKFWAIELCQSALSEEEERLLLMLLHERHIRTNDAGTTRAEPHGAQRRRLRLCEDPPANFSP</sequence>
<gene>
    <name evidence="2" type="primary">LOC125177641</name>
</gene>